<dbReference type="EMBL" id="CATOUU010000248">
    <property type="protein sequence ID" value="CAI9922368.1"/>
    <property type="molecule type" value="Genomic_DNA"/>
</dbReference>
<evidence type="ECO:0000313" key="1">
    <source>
        <dbReference type="EMBL" id="CAI9922368.1"/>
    </source>
</evidence>
<dbReference type="EMBL" id="CAXDID020000024">
    <property type="protein sequence ID" value="CAL5989990.1"/>
    <property type="molecule type" value="Genomic_DNA"/>
</dbReference>
<proteinExistence type="predicted"/>
<dbReference type="Proteomes" id="UP001642409">
    <property type="component" value="Unassembled WGS sequence"/>
</dbReference>
<keyword evidence="3" id="KW-1185">Reference proteome</keyword>
<organism evidence="1">
    <name type="scientific">Hexamita inflata</name>
    <dbReference type="NCBI Taxonomy" id="28002"/>
    <lineage>
        <taxon>Eukaryota</taxon>
        <taxon>Metamonada</taxon>
        <taxon>Diplomonadida</taxon>
        <taxon>Hexamitidae</taxon>
        <taxon>Hexamitinae</taxon>
        <taxon>Hexamita</taxon>
    </lineage>
</organism>
<reference evidence="1" key="1">
    <citation type="submission" date="2023-06" db="EMBL/GenBank/DDBJ databases">
        <authorList>
            <person name="Kurt Z."/>
        </authorList>
    </citation>
    <scope>NUCLEOTIDE SEQUENCE</scope>
</reference>
<accession>A0AA86NNT3</accession>
<dbReference type="AlphaFoldDB" id="A0AA86NNT3"/>
<sequence length="303" mass="35706">MSVLMRRENTLIIEPGSDISKIQIINFILLPNSKKHFEGPPLQELVYRLLPANLQSTMEKLVNLDLSIFTIPDELQLESLNYMNVYCNFKLSKAYIITPDIYIPDPTNIRVELNTSISHQIHIKAPITTQKSMIMLIFESLTVQTFVFNPNKAKVLTFVSKICTSTTACYVMSFQMNNYMFFCLQVIQMLFETFTLFIELDFQQQRFQLLFTTRLFLHLMRLFTFNYLQTINIEEIMITYFEQLTLIFKEEIIILPEIILTNISKQMNINKVDTKTERKLIERNKYFLITKAEREIICLVLLV</sequence>
<evidence type="ECO:0000313" key="2">
    <source>
        <dbReference type="EMBL" id="CAL5989990.1"/>
    </source>
</evidence>
<evidence type="ECO:0000313" key="3">
    <source>
        <dbReference type="Proteomes" id="UP001642409"/>
    </source>
</evidence>
<protein>
    <submittedName>
        <fullName evidence="2">Hypothetical_protein</fullName>
    </submittedName>
</protein>
<reference evidence="2 3" key="2">
    <citation type="submission" date="2024-07" db="EMBL/GenBank/DDBJ databases">
        <authorList>
            <person name="Akdeniz Z."/>
        </authorList>
    </citation>
    <scope>NUCLEOTIDE SEQUENCE [LARGE SCALE GENOMIC DNA]</scope>
</reference>
<name>A0AA86NNT3_9EUKA</name>
<gene>
    <name evidence="1" type="ORF">HINF_LOCUS10013</name>
    <name evidence="2" type="ORF">HINF_LOCUS11130</name>
</gene>
<comment type="caution">
    <text evidence="1">The sequence shown here is derived from an EMBL/GenBank/DDBJ whole genome shotgun (WGS) entry which is preliminary data.</text>
</comment>